<comment type="catalytic activity">
    <reaction evidence="3">
        <text>a diacylglycerol + H2O = a monoacylglycerol + a fatty acid + H(+)</text>
        <dbReference type="Rhea" id="RHEA:32731"/>
        <dbReference type="ChEBI" id="CHEBI:15377"/>
        <dbReference type="ChEBI" id="CHEBI:15378"/>
        <dbReference type="ChEBI" id="CHEBI:17408"/>
        <dbReference type="ChEBI" id="CHEBI:18035"/>
        <dbReference type="ChEBI" id="CHEBI:28868"/>
    </reaction>
</comment>
<evidence type="ECO:0000256" key="3">
    <source>
        <dbReference type="ARBA" id="ARBA00047591"/>
    </source>
</evidence>
<keyword evidence="6" id="KW-0472">Membrane</keyword>
<evidence type="ECO:0000259" key="7">
    <source>
        <dbReference type="Pfam" id="PF01764"/>
    </source>
</evidence>
<dbReference type="Gene3D" id="3.40.50.1820">
    <property type="entry name" value="alpha/beta hydrolase"/>
    <property type="match status" value="1"/>
</dbReference>
<feature type="transmembrane region" description="Helical" evidence="6">
    <location>
        <begin position="487"/>
        <end position="516"/>
    </location>
</feature>
<feature type="region of interest" description="Disordered" evidence="5">
    <location>
        <begin position="1055"/>
        <end position="1092"/>
    </location>
</feature>
<keyword evidence="6" id="KW-0812">Transmembrane</keyword>
<dbReference type="Pfam" id="PF01764">
    <property type="entry name" value="Lipase_3"/>
    <property type="match status" value="1"/>
</dbReference>
<evidence type="ECO:0000256" key="6">
    <source>
        <dbReference type="SAM" id="Phobius"/>
    </source>
</evidence>
<dbReference type="PANTHER" id="PTHR45856:SF25">
    <property type="entry name" value="FUNGAL LIPASE-LIKE DOMAIN-CONTAINING PROTEIN"/>
    <property type="match status" value="1"/>
</dbReference>
<dbReference type="InterPro" id="IPR029058">
    <property type="entry name" value="AB_hydrolase_fold"/>
</dbReference>
<proteinExistence type="inferred from homology"/>
<evidence type="ECO:0000256" key="2">
    <source>
        <dbReference type="ARBA" id="ARBA00043996"/>
    </source>
</evidence>
<name>A0A4S4LBE4_9AGAM</name>
<dbReference type="Proteomes" id="UP000308199">
    <property type="component" value="Unassembled WGS sequence"/>
</dbReference>
<evidence type="ECO:0000256" key="5">
    <source>
        <dbReference type="SAM" id="MobiDB-lite"/>
    </source>
</evidence>
<dbReference type="EMBL" id="SGPK01000079">
    <property type="protein sequence ID" value="THH09014.1"/>
    <property type="molecule type" value="Genomic_DNA"/>
</dbReference>
<dbReference type="PANTHER" id="PTHR45856">
    <property type="entry name" value="ALPHA/BETA-HYDROLASES SUPERFAMILY PROTEIN"/>
    <property type="match status" value="1"/>
</dbReference>
<keyword evidence="6" id="KW-1133">Transmembrane helix</keyword>
<dbReference type="InterPro" id="IPR002921">
    <property type="entry name" value="Fungal_lipase-type"/>
</dbReference>
<reference evidence="8 9" key="1">
    <citation type="submission" date="2019-02" db="EMBL/GenBank/DDBJ databases">
        <title>Genome sequencing of the rare red list fungi Phellinidium pouzarii.</title>
        <authorList>
            <person name="Buettner E."/>
            <person name="Kellner H."/>
        </authorList>
    </citation>
    <scope>NUCLEOTIDE SEQUENCE [LARGE SCALE GENOMIC DNA]</scope>
    <source>
        <strain evidence="8 9">DSM 108285</strain>
    </source>
</reference>
<comment type="similarity">
    <text evidence="2">Belongs to the AB hydrolase superfamily. Lipase family. Class 3 subfamily.</text>
</comment>
<comment type="catalytic activity">
    <reaction evidence="4">
        <text>a monoacylglycerol + H2O = glycerol + a fatty acid + H(+)</text>
        <dbReference type="Rhea" id="RHEA:15245"/>
        <dbReference type="ChEBI" id="CHEBI:15377"/>
        <dbReference type="ChEBI" id="CHEBI:15378"/>
        <dbReference type="ChEBI" id="CHEBI:17408"/>
        <dbReference type="ChEBI" id="CHEBI:17754"/>
        <dbReference type="ChEBI" id="CHEBI:28868"/>
    </reaction>
</comment>
<organism evidence="8 9">
    <name type="scientific">Phellinidium pouzarii</name>
    <dbReference type="NCBI Taxonomy" id="167371"/>
    <lineage>
        <taxon>Eukaryota</taxon>
        <taxon>Fungi</taxon>
        <taxon>Dikarya</taxon>
        <taxon>Basidiomycota</taxon>
        <taxon>Agaricomycotina</taxon>
        <taxon>Agaricomycetes</taxon>
        <taxon>Hymenochaetales</taxon>
        <taxon>Hymenochaetaceae</taxon>
        <taxon>Phellinidium</taxon>
    </lineage>
</organism>
<dbReference type="AlphaFoldDB" id="A0A4S4LBE4"/>
<evidence type="ECO:0000256" key="4">
    <source>
        <dbReference type="ARBA" id="ARBA00048461"/>
    </source>
</evidence>
<accession>A0A4S4LBE4</accession>
<gene>
    <name evidence="8" type="ORF">EW145_g2327</name>
</gene>
<protein>
    <recommendedName>
        <fullName evidence="7">Fungal lipase-type domain-containing protein</fullName>
    </recommendedName>
</protein>
<comment type="caution">
    <text evidence="8">The sequence shown here is derived from an EMBL/GenBank/DDBJ whole genome shotgun (WGS) entry which is preliminary data.</text>
</comment>
<dbReference type="OrthoDB" id="426718at2759"/>
<sequence length="1092" mass="120193">MFRQLADWTKLTNRSRKRKLTEAQRQVYKLEKVTNFRWVAQHLGRRSHYVLTAADRASDDIKIMLSQIGQFAEIAYGLYDQDLIWRNLDVFTRPDYPLEHYDALHESQLLTVLRGRNAGVKGLLAYRKKQKQLIVAFSGTSNVAQAFHDVDTFAVQYPGRRASGKAKVHAGFWRLYRGIRRATLEALAGCLTSEKRLDVEEVVVTGHSLGGALSIYLIMDLMNPEFCSKYLKGEQLAVSPGTSLTIVIYGAPRAGNSAFVELYRSSIAKFRSGPGEQKFSEFAVKAYNDGVPALPPHVFGFRHAVVESVLFFYRGRLYQIPSSENECLNFSTQDEEGDETSAPLYPWGGHNYYNDRSFETIIRRMGWIVPPEGGNLVDGWETKYAEKLKKELQKARRQKGQTTEKNSRATASRFLMRVSVVDDRAGRLSTIMATDISDSAQSARRKGKLRAPAEENSETTPLLGSSHQLIHDEIVPSTELSRYRHRLLVLLSTVFLSTLGLCILVGLSLLALMYSYSSKVANAVREGVLDRTLVVRGPERVDVLNVTEGSVWLQVDVRVGVDGGTAVDAVVDSGKTWFSPTDIQRALGRWMVRRMGQLTVSSDEITLLSGERLLANVTIPAISLALTLDHPNDLSWLTPLSLPVQVNATNNATDLTVFAQESWRTGYVIATALMRHISVQGGSESETSWRSRLKVKQDNVIVPARLRIPDLPGLPTPGRGTPFPEFSDLVTLKSIHVTSANHSISIHASASVIDPMPASLHMRIPSIPFYVSLSDMNSSNTTAVTVTTGHTKPFSFTHPNITLSLVGAVPPIPRSASPLISTFLSAYLSGVDAPITVGSPLFPALRIPALFPAPHPKPKLLQDVHIKDMRITLHGESILASGTIYAHVVLPMGINVGLDARKIWPDVLVFDGDVPDENDTSDYSYSDVLGLFTLPAKPTFNWPSRTSKGSKDKKKKERATIPKEPLPSPLPERAFARIRPDDWLPAHSEPITTPVGDAAEYEITAEVVDVPLEVLPGRDSLLRSFVAKVLFSGREGALAGVKGTAAVAAAVDGLPVRDRDDDDDDDDGSGEHVMELTGLPFSGSVRVGRKGL</sequence>
<dbReference type="SUPFAM" id="SSF53474">
    <property type="entry name" value="alpha/beta-Hydrolases"/>
    <property type="match status" value="1"/>
</dbReference>
<keyword evidence="1" id="KW-1015">Disulfide bond</keyword>
<feature type="region of interest" description="Disordered" evidence="5">
    <location>
        <begin position="942"/>
        <end position="971"/>
    </location>
</feature>
<evidence type="ECO:0000313" key="9">
    <source>
        <dbReference type="Proteomes" id="UP000308199"/>
    </source>
</evidence>
<feature type="region of interest" description="Disordered" evidence="5">
    <location>
        <begin position="442"/>
        <end position="462"/>
    </location>
</feature>
<evidence type="ECO:0000313" key="8">
    <source>
        <dbReference type="EMBL" id="THH09014.1"/>
    </source>
</evidence>
<dbReference type="CDD" id="cd00519">
    <property type="entry name" value="Lipase_3"/>
    <property type="match status" value="1"/>
</dbReference>
<dbReference type="GO" id="GO:0006629">
    <property type="term" value="P:lipid metabolic process"/>
    <property type="evidence" value="ECO:0007669"/>
    <property type="project" value="InterPro"/>
</dbReference>
<keyword evidence="9" id="KW-1185">Reference proteome</keyword>
<evidence type="ECO:0000256" key="1">
    <source>
        <dbReference type="ARBA" id="ARBA00023157"/>
    </source>
</evidence>
<dbReference type="InterPro" id="IPR051218">
    <property type="entry name" value="Sec_MonoDiacylglyc_Lipase"/>
</dbReference>
<feature type="domain" description="Fungal lipase-type" evidence="7">
    <location>
        <begin position="134"/>
        <end position="297"/>
    </location>
</feature>